<protein>
    <submittedName>
        <fullName evidence="1">Uncharacterized protein</fullName>
    </submittedName>
</protein>
<name>A0A9X2KR33_9SPHN</name>
<keyword evidence="2" id="KW-1185">Reference proteome</keyword>
<evidence type="ECO:0000313" key="2">
    <source>
        <dbReference type="Proteomes" id="UP001139486"/>
    </source>
</evidence>
<sequence>MLFTTTTQFAALALCLVAGWFFGLASSSGGKKWKARYATEREAHAAYRKQGDTGLSAANARIAELERENARLAKAAEAVPVAAAPTLTERVTGRRQTVARPAYPAGNRPGWFDFGPRTRG</sequence>
<dbReference type="EMBL" id="JAMLDY010000010">
    <property type="protein sequence ID" value="MCP3735206.1"/>
    <property type="molecule type" value="Genomic_DNA"/>
</dbReference>
<dbReference type="Proteomes" id="UP001139486">
    <property type="component" value="Unassembled WGS sequence"/>
</dbReference>
<accession>A0A9X2KR33</accession>
<gene>
    <name evidence="1" type="ORF">M9979_10025</name>
</gene>
<organism evidence="1 2">
    <name type="scientific">Sphingomonas liriopis</name>
    <dbReference type="NCBI Taxonomy" id="2949094"/>
    <lineage>
        <taxon>Bacteria</taxon>
        <taxon>Pseudomonadati</taxon>
        <taxon>Pseudomonadota</taxon>
        <taxon>Alphaproteobacteria</taxon>
        <taxon>Sphingomonadales</taxon>
        <taxon>Sphingomonadaceae</taxon>
        <taxon>Sphingomonas</taxon>
    </lineage>
</organism>
<comment type="caution">
    <text evidence="1">The sequence shown here is derived from an EMBL/GenBank/DDBJ whole genome shotgun (WGS) entry which is preliminary data.</text>
</comment>
<dbReference type="RefSeq" id="WP_254289220.1">
    <property type="nucleotide sequence ID" value="NZ_JAMLDY010000010.1"/>
</dbReference>
<reference evidence="1" key="1">
    <citation type="submission" date="2022-05" db="EMBL/GenBank/DDBJ databases">
        <title>Sphingomonas sp. strain RP10 Genome sequencing and assembly.</title>
        <authorList>
            <person name="Kim I."/>
        </authorList>
    </citation>
    <scope>NUCLEOTIDE SEQUENCE</scope>
    <source>
        <strain evidence="1">RP10</strain>
    </source>
</reference>
<dbReference type="AlphaFoldDB" id="A0A9X2KR33"/>
<proteinExistence type="predicted"/>
<evidence type="ECO:0000313" key="1">
    <source>
        <dbReference type="EMBL" id="MCP3735206.1"/>
    </source>
</evidence>